<dbReference type="GO" id="GO:0005737">
    <property type="term" value="C:cytoplasm"/>
    <property type="evidence" value="ECO:0007669"/>
    <property type="project" value="UniProtKB-SubCell"/>
</dbReference>
<keyword evidence="2 10" id="KW-0963">Cytoplasm</keyword>
<dbReference type="eggNOG" id="COG0416">
    <property type="taxonomic scope" value="Bacteria"/>
</dbReference>
<comment type="pathway">
    <text evidence="10">Lipid metabolism; phospholipid metabolism.</text>
</comment>
<evidence type="ECO:0000256" key="10">
    <source>
        <dbReference type="HAMAP-Rule" id="MF_00019"/>
    </source>
</evidence>
<gene>
    <name evidence="10" type="primary">plsX</name>
    <name evidence="11" type="ORF">GP2143_06514</name>
</gene>
<dbReference type="PIRSF" id="PIRSF002465">
    <property type="entry name" value="Phsphlp_syn_PlsX"/>
    <property type="match status" value="1"/>
</dbReference>
<accession>A0YGQ6</accession>
<keyword evidence="4 10" id="KW-0808">Transferase</keyword>
<dbReference type="PANTHER" id="PTHR30100">
    <property type="entry name" value="FATTY ACID/PHOSPHOLIPID SYNTHESIS PROTEIN PLSX"/>
    <property type="match status" value="1"/>
</dbReference>
<name>A0YGQ6_9GAMM</name>
<dbReference type="PANTHER" id="PTHR30100:SF1">
    <property type="entry name" value="PHOSPHATE ACYLTRANSFERASE"/>
    <property type="match status" value="1"/>
</dbReference>
<dbReference type="OrthoDB" id="9806408at2"/>
<evidence type="ECO:0000256" key="2">
    <source>
        <dbReference type="ARBA" id="ARBA00022490"/>
    </source>
</evidence>
<comment type="subcellular location">
    <subcellularLocation>
        <location evidence="10">Cytoplasm</location>
    </subcellularLocation>
    <text evidence="10">Associated with the membrane possibly through PlsY.</text>
</comment>
<evidence type="ECO:0000313" key="11">
    <source>
        <dbReference type="EMBL" id="EAW29924.1"/>
    </source>
</evidence>
<evidence type="ECO:0000256" key="4">
    <source>
        <dbReference type="ARBA" id="ARBA00022679"/>
    </source>
</evidence>
<dbReference type="GO" id="GO:0006633">
    <property type="term" value="P:fatty acid biosynthetic process"/>
    <property type="evidence" value="ECO:0007669"/>
    <property type="project" value="UniProtKB-UniRule"/>
</dbReference>
<comment type="catalytic activity">
    <reaction evidence="1 10">
        <text>a fatty acyl-[ACP] + phosphate = an acyl phosphate + holo-[ACP]</text>
        <dbReference type="Rhea" id="RHEA:42292"/>
        <dbReference type="Rhea" id="RHEA-COMP:9685"/>
        <dbReference type="Rhea" id="RHEA-COMP:14125"/>
        <dbReference type="ChEBI" id="CHEBI:43474"/>
        <dbReference type="ChEBI" id="CHEBI:59918"/>
        <dbReference type="ChEBI" id="CHEBI:64479"/>
        <dbReference type="ChEBI" id="CHEBI:138651"/>
        <dbReference type="EC" id="2.3.1.274"/>
    </reaction>
</comment>
<evidence type="ECO:0000256" key="1">
    <source>
        <dbReference type="ARBA" id="ARBA00001232"/>
    </source>
</evidence>
<evidence type="ECO:0000256" key="3">
    <source>
        <dbReference type="ARBA" id="ARBA00022516"/>
    </source>
</evidence>
<dbReference type="Pfam" id="PF02504">
    <property type="entry name" value="FA_synthesis"/>
    <property type="match status" value="1"/>
</dbReference>
<evidence type="ECO:0000256" key="7">
    <source>
        <dbReference type="ARBA" id="ARBA00023264"/>
    </source>
</evidence>
<comment type="caution">
    <text evidence="11">The sequence shown here is derived from an EMBL/GenBank/DDBJ whole genome shotgun (WGS) entry which is preliminary data.</text>
</comment>
<comment type="similarity">
    <text evidence="10">Belongs to the PlsX family.</text>
</comment>
<dbReference type="UniPathway" id="UPA00085"/>
<evidence type="ECO:0000256" key="9">
    <source>
        <dbReference type="ARBA" id="ARBA00046608"/>
    </source>
</evidence>
<evidence type="ECO:0000256" key="5">
    <source>
        <dbReference type="ARBA" id="ARBA00023098"/>
    </source>
</evidence>
<dbReference type="AlphaFoldDB" id="A0YGQ6"/>
<evidence type="ECO:0000256" key="6">
    <source>
        <dbReference type="ARBA" id="ARBA00023209"/>
    </source>
</evidence>
<dbReference type="EMBL" id="AAVT01000012">
    <property type="protein sequence ID" value="EAW29924.1"/>
    <property type="molecule type" value="Genomic_DNA"/>
</dbReference>
<comment type="function">
    <text evidence="10">Catalyzes the reversible formation of acyl-phosphate (acyl-PO(4)) from acyl-[acyl-carrier-protein] (acyl-ACP). This enzyme utilizes acyl-ACP as fatty acyl donor, but not acyl-CoA.</text>
</comment>
<protein>
    <recommendedName>
        <fullName evidence="8 10">Phosphate acyltransferase</fullName>
        <ecNumber evidence="8 10">2.3.1.274</ecNumber>
    </recommendedName>
    <alternativeName>
        <fullName evidence="10">Acyl-ACP phosphotransacylase</fullName>
    </alternativeName>
    <alternativeName>
        <fullName evidence="10">Acyl-[acyl-carrier-protein]--phosphate acyltransferase</fullName>
    </alternativeName>
    <alternativeName>
        <fullName evidence="10">Phosphate-acyl-ACP acyltransferase</fullName>
    </alternativeName>
</protein>
<dbReference type="HAMAP" id="MF_00019">
    <property type="entry name" value="PlsX"/>
    <property type="match status" value="1"/>
</dbReference>
<keyword evidence="12" id="KW-1185">Reference proteome</keyword>
<evidence type="ECO:0000313" key="12">
    <source>
        <dbReference type="Proteomes" id="UP000004931"/>
    </source>
</evidence>
<evidence type="ECO:0000256" key="8">
    <source>
        <dbReference type="ARBA" id="ARBA00024069"/>
    </source>
</evidence>
<keyword evidence="3 10" id="KW-0444">Lipid biosynthesis</keyword>
<dbReference type="NCBIfam" id="TIGR00182">
    <property type="entry name" value="plsX"/>
    <property type="match status" value="1"/>
</dbReference>
<dbReference type="EC" id="2.3.1.274" evidence="8 10"/>
<proteinExistence type="inferred from homology"/>
<dbReference type="STRING" id="247633.GP2143_06514"/>
<keyword evidence="6 10" id="KW-0594">Phospholipid biosynthesis</keyword>
<dbReference type="InterPro" id="IPR012281">
    <property type="entry name" value="Phospholipid_synth_PlsX-like"/>
</dbReference>
<dbReference type="InterPro" id="IPR003664">
    <property type="entry name" value="FA_synthesis"/>
</dbReference>
<organism evidence="11 12">
    <name type="scientific">marine gamma proteobacterium HTCC2143</name>
    <dbReference type="NCBI Taxonomy" id="247633"/>
    <lineage>
        <taxon>Bacteria</taxon>
        <taxon>Pseudomonadati</taxon>
        <taxon>Pseudomonadota</taxon>
        <taxon>Gammaproteobacteria</taxon>
        <taxon>Cellvibrionales</taxon>
        <taxon>Spongiibacteraceae</taxon>
        <taxon>BD1-7 clade</taxon>
    </lineage>
</organism>
<comment type="subunit">
    <text evidence="9 10">Homodimer. Probably interacts with PlsY.</text>
</comment>
<dbReference type="GO" id="GO:0008654">
    <property type="term" value="P:phospholipid biosynthetic process"/>
    <property type="evidence" value="ECO:0007669"/>
    <property type="project" value="UniProtKB-KW"/>
</dbReference>
<dbReference type="SUPFAM" id="SSF53659">
    <property type="entry name" value="Isocitrate/Isopropylmalate dehydrogenase-like"/>
    <property type="match status" value="1"/>
</dbReference>
<keyword evidence="5 10" id="KW-0443">Lipid metabolism</keyword>
<reference evidence="11 12" key="1">
    <citation type="journal article" date="2010" name="J. Bacteriol.">
        <title>Genome sequence of the oligotrophic marine Gammaproteobacterium HTCC2143, isolated from the Oregon Coast.</title>
        <authorList>
            <person name="Oh H.M."/>
            <person name="Kang I."/>
            <person name="Ferriera S."/>
            <person name="Giovannoni S.J."/>
            <person name="Cho J.C."/>
        </authorList>
    </citation>
    <scope>NUCLEOTIDE SEQUENCE [LARGE SCALE GENOMIC DNA]</scope>
    <source>
        <strain evidence="11 12">HTCC2143</strain>
    </source>
</reference>
<dbReference type="GO" id="GO:0043811">
    <property type="term" value="F:phosphate:acyl-[acyl carrier protein] acyltransferase activity"/>
    <property type="evidence" value="ECO:0007669"/>
    <property type="project" value="UniProtKB-UniRule"/>
</dbReference>
<keyword evidence="7 10" id="KW-1208">Phospholipid metabolism</keyword>
<sequence length="335" mass="35533">MASRIRIAVDCMGGDLGLRACLPAAVKALSSFPDLDIVLVGNEQQIARLLDVSRHEFLSIAHAPDVVTMSDKPTVALKHKKQSSMRCAIDMLHQKQVDAVVSGGNTGALMAMACLVLKTLPGIDRPAICSLIPTADGHSLLLDLGANVDCKPEHLYQFAMMGSVLASVLDGREAPTIALLNIGEEAGKGSETVKLADALCKADTNLNYTGYTEADRLLSGDADVIVADGFVGNIALKSCEGTASYISDVIQNEFSHSRVSKVLGFVARPVLKTVLQKLDPQQYNGASFLGLNGIVVKSHGNSSAEGFFNAIAQARTEVVNDMINVMARRLTVLSL</sequence>
<dbReference type="Proteomes" id="UP000004931">
    <property type="component" value="Unassembled WGS sequence"/>
</dbReference>
<dbReference type="Gene3D" id="3.40.718.10">
    <property type="entry name" value="Isopropylmalate Dehydrogenase"/>
    <property type="match status" value="1"/>
</dbReference>